<dbReference type="PANTHER" id="PTHR23502">
    <property type="entry name" value="MAJOR FACILITATOR SUPERFAMILY"/>
    <property type="match status" value="1"/>
</dbReference>
<comment type="subcellular location">
    <subcellularLocation>
        <location evidence="1">Membrane</location>
        <topology evidence="1">Multi-pass membrane protein</topology>
    </subcellularLocation>
</comment>
<dbReference type="GO" id="GO:0022857">
    <property type="term" value="F:transmembrane transporter activity"/>
    <property type="evidence" value="ECO:0007669"/>
    <property type="project" value="InterPro"/>
</dbReference>
<dbReference type="Gene3D" id="1.20.1250.20">
    <property type="entry name" value="MFS general substrate transporter like domains"/>
    <property type="match status" value="1"/>
</dbReference>
<feature type="transmembrane region" description="Helical" evidence="5">
    <location>
        <begin position="199"/>
        <end position="223"/>
    </location>
</feature>
<reference evidence="6" key="1">
    <citation type="journal article" date="2023" name="Genome Biol. Evol.">
        <title>First Whole Genome Sequence and Flow Cytometry Genome Size Data for the Lichen-Forming Fungus Ramalina farinacea (Ascomycota).</title>
        <authorList>
            <person name="Llewellyn T."/>
            <person name="Mian S."/>
            <person name="Hill R."/>
            <person name="Leitch I.J."/>
            <person name="Gaya E."/>
        </authorList>
    </citation>
    <scope>NUCLEOTIDE SEQUENCE</scope>
    <source>
        <strain evidence="6">LIQ254RAFAR</strain>
    </source>
</reference>
<dbReference type="SUPFAM" id="SSF103473">
    <property type="entry name" value="MFS general substrate transporter"/>
    <property type="match status" value="1"/>
</dbReference>
<evidence type="ECO:0000313" key="6">
    <source>
        <dbReference type="EMBL" id="MDI1485151.1"/>
    </source>
</evidence>
<keyword evidence="3 5" id="KW-1133">Transmembrane helix</keyword>
<keyword evidence="4 5" id="KW-0472">Membrane</keyword>
<evidence type="ECO:0000256" key="4">
    <source>
        <dbReference type="ARBA" id="ARBA00023136"/>
    </source>
</evidence>
<dbReference type="Pfam" id="PF07690">
    <property type="entry name" value="MFS_1"/>
    <property type="match status" value="1"/>
</dbReference>
<dbReference type="InterPro" id="IPR036259">
    <property type="entry name" value="MFS_trans_sf"/>
</dbReference>
<organism evidence="6 7">
    <name type="scientific">Ramalina farinacea</name>
    <dbReference type="NCBI Taxonomy" id="258253"/>
    <lineage>
        <taxon>Eukaryota</taxon>
        <taxon>Fungi</taxon>
        <taxon>Dikarya</taxon>
        <taxon>Ascomycota</taxon>
        <taxon>Pezizomycotina</taxon>
        <taxon>Lecanoromycetes</taxon>
        <taxon>OSLEUM clade</taxon>
        <taxon>Lecanoromycetidae</taxon>
        <taxon>Lecanorales</taxon>
        <taxon>Lecanorineae</taxon>
        <taxon>Ramalinaceae</taxon>
        <taxon>Ramalina</taxon>
    </lineage>
</organism>
<feature type="transmembrane region" description="Helical" evidence="5">
    <location>
        <begin position="133"/>
        <end position="152"/>
    </location>
</feature>
<feature type="transmembrane region" description="Helical" evidence="5">
    <location>
        <begin position="19"/>
        <end position="38"/>
    </location>
</feature>
<evidence type="ECO:0000256" key="5">
    <source>
        <dbReference type="SAM" id="Phobius"/>
    </source>
</evidence>
<gene>
    <name evidence="6" type="ORF">OHK93_000286</name>
</gene>
<protein>
    <submittedName>
        <fullName evidence="6">Uncharacterized protein</fullName>
    </submittedName>
</protein>
<proteinExistence type="predicted"/>
<dbReference type="EMBL" id="JAPUFD010000001">
    <property type="protein sequence ID" value="MDI1485151.1"/>
    <property type="molecule type" value="Genomic_DNA"/>
</dbReference>
<evidence type="ECO:0000256" key="3">
    <source>
        <dbReference type="ARBA" id="ARBA00022989"/>
    </source>
</evidence>
<evidence type="ECO:0000313" key="7">
    <source>
        <dbReference type="Proteomes" id="UP001161017"/>
    </source>
</evidence>
<name>A0AA43QEK8_9LECA</name>
<dbReference type="PANTHER" id="PTHR23502:SF12">
    <property type="entry name" value="MULTIDRUG TRANSPORTER, PUTATIVE (AFU_ORTHOLOGUE AFUA_1G06440)-RELATED"/>
    <property type="match status" value="1"/>
</dbReference>
<evidence type="ECO:0000256" key="1">
    <source>
        <dbReference type="ARBA" id="ARBA00004141"/>
    </source>
</evidence>
<evidence type="ECO:0000256" key="2">
    <source>
        <dbReference type="ARBA" id="ARBA00022692"/>
    </source>
</evidence>
<keyword evidence="2 5" id="KW-0812">Transmembrane</keyword>
<feature type="transmembrane region" description="Helical" evidence="5">
    <location>
        <begin position="230"/>
        <end position="248"/>
    </location>
</feature>
<dbReference type="AlphaFoldDB" id="A0AA43QEK8"/>
<accession>A0AA43QEK8</accession>
<dbReference type="Proteomes" id="UP001161017">
    <property type="component" value="Unassembled WGS sequence"/>
</dbReference>
<feature type="transmembrane region" description="Helical" evidence="5">
    <location>
        <begin position="86"/>
        <end position="113"/>
    </location>
</feature>
<comment type="caution">
    <text evidence="6">The sequence shown here is derived from an EMBL/GenBank/DDBJ whole genome shotgun (WGS) entry which is preliminary data.</text>
</comment>
<feature type="transmembrane region" description="Helical" evidence="5">
    <location>
        <begin position="172"/>
        <end position="193"/>
    </location>
</feature>
<dbReference type="InterPro" id="IPR011701">
    <property type="entry name" value="MFS"/>
</dbReference>
<dbReference type="GO" id="GO:0005886">
    <property type="term" value="C:plasma membrane"/>
    <property type="evidence" value="ECO:0007669"/>
    <property type="project" value="TreeGrafter"/>
</dbReference>
<sequence length="340" mass="38502">MCTGPIIGGFATQYLGWRFTNWIVMMMGGTAFAALFIIKETYPPVLLRKKVQQRCKETGDDRFWCRYDNQKLSFVNLMRINLKRPFVMILTEPICMFWDFYVAVIYAILYLSFVAYPIVFTEIRQWSLGLTGLSFTGIGVGSFITIFSEPLIRRMIQRHKVDPETGKVPPEAMVSIVCVAAFLAPIGELWFAWTCVPPVHWVVPILAGIPFGAGNTAVFIYASNYLAHSYGIYAASAMAGNSLFRSLLGGTLPLAGAKMYSSMNPHWAGTFLGLLQIAIIPIPLVFYKYGHRIRRKSVLIQQMRKDRERLERRSPKAPPIFEKQTSKDQENMVRVASNLV</sequence>
<keyword evidence="7" id="KW-1185">Reference proteome</keyword>
<feature type="transmembrane region" description="Helical" evidence="5">
    <location>
        <begin position="268"/>
        <end position="287"/>
    </location>
</feature>